<accession>A0AAV8WBM4</accession>
<protein>
    <submittedName>
        <fullName evidence="6">Uncharacterized protein</fullName>
    </submittedName>
</protein>
<keyword evidence="2" id="KW-0963">Cytoplasm</keyword>
<dbReference type="SUPFAM" id="SSF52540">
    <property type="entry name" value="P-loop containing nucleoside triphosphate hydrolases"/>
    <property type="match status" value="2"/>
</dbReference>
<dbReference type="Pfam" id="PF00612">
    <property type="entry name" value="IQ"/>
    <property type="match status" value="8"/>
</dbReference>
<dbReference type="GO" id="GO:0005737">
    <property type="term" value="C:cytoplasm"/>
    <property type="evidence" value="ECO:0007669"/>
    <property type="project" value="UniProtKB-SubCell"/>
</dbReference>
<evidence type="ECO:0000256" key="4">
    <source>
        <dbReference type="ARBA" id="ARBA00022860"/>
    </source>
</evidence>
<evidence type="ECO:0000313" key="6">
    <source>
        <dbReference type="EMBL" id="KAJ8924055.1"/>
    </source>
</evidence>
<evidence type="ECO:0000256" key="1">
    <source>
        <dbReference type="ARBA" id="ARBA00004496"/>
    </source>
</evidence>
<keyword evidence="7" id="KW-1185">Reference proteome</keyword>
<keyword evidence="4" id="KW-0112">Calmodulin-binding</keyword>
<dbReference type="Gene3D" id="1.20.5.190">
    <property type="match status" value="3"/>
</dbReference>
<dbReference type="GO" id="GO:0000278">
    <property type="term" value="P:mitotic cell cycle"/>
    <property type="evidence" value="ECO:0007669"/>
    <property type="project" value="TreeGrafter"/>
</dbReference>
<organism evidence="6 7">
    <name type="scientific">Exocentrus adspersus</name>
    <dbReference type="NCBI Taxonomy" id="1586481"/>
    <lineage>
        <taxon>Eukaryota</taxon>
        <taxon>Metazoa</taxon>
        <taxon>Ecdysozoa</taxon>
        <taxon>Arthropoda</taxon>
        <taxon>Hexapoda</taxon>
        <taxon>Insecta</taxon>
        <taxon>Pterygota</taxon>
        <taxon>Neoptera</taxon>
        <taxon>Endopterygota</taxon>
        <taxon>Coleoptera</taxon>
        <taxon>Polyphaga</taxon>
        <taxon>Cucujiformia</taxon>
        <taxon>Chrysomeloidea</taxon>
        <taxon>Cerambycidae</taxon>
        <taxon>Lamiinae</taxon>
        <taxon>Acanthocinini</taxon>
        <taxon>Exocentrus</taxon>
    </lineage>
</organism>
<dbReference type="InterPro" id="IPR000048">
    <property type="entry name" value="IQ_motif_EF-hand-BS"/>
</dbReference>
<gene>
    <name evidence="6" type="ORF">NQ315_006832</name>
</gene>
<evidence type="ECO:0000256" key="2">
    <source>
        <dbReference type="ARBA" id="ARBA00022490"/>
    </source>
</evidence>
<dbReference type="GO" id="GO:0000922">
    <property type="term" value="C:spindle pole"/>
    <property type="evidence" value="ECO:0007669"/>
    <property type="project" value="TreeGrafter"/>
</dbReference>
<dbReference type="GO" id="GO:0005516">
    <property type="term" value="F:calmodulin binding"/>
    <property type="evidence" value="ECO:0007669"/>
    <property type="project" value="UniProtKB-KW"/>
</dbReference>
<dbReference type="AlphaFoldDB" id="A0AAV8WBM4"/>
<comment type="caution">
    <text evidence="6">The sequence shown here is derived from an EMBL/GenBank/DDBJ whole genome shotgun (WGS) entry which is preliminary data.</text>
</comment>
<evidence type="ECO:0000256" key="3">
    <source>
        <dbReference type="ARBA" id="ARBA00022737"/>
    </source>
</evidence>
<sequence>MKETKTDALTEPTRKVEESSRVEEITFNSDDKSEALSKAVITIQRIWRGFRVRQILKKNQKNSLGLPSTVTGGIKSGSEEEATKTASPKTGYLHLDEKFVRAATLIQKIWRGFKVRKQLQGNEQNSKDSAIKEPLATKKEVTEISTDNKELTRPTKNEDRLVKAVIVIQKVWRGFRVRELLKMDSKTRHERMKREVKKETSEMEHLNVEDKFVKAAIMIQKIWRGFKTRNSLKKDLEVQNDTNGTKVRLEDGHSIDFVPHEKTEKQSIDLLESQYPATSEEFVKAATLIQKIWRGFKVRKYFTTAKAQRSKATTNELQHVAIITEGAEPDMNFAKAAVMVQKLWRGFKVRKILREKNLFGKPIEVEAAAAETIRDAETKDKKSALKIQSLWRGYQVRKNIRVIKNKLEDESTKTGKGKELSDEAILNAATKIQAGVRGYLQRKNYGKSVTKLKSITEEDSANKSISDDINSSDANKAKLSEEQILKAIEDLDKLKVPTDIPLSREIDKPTFCRSNTVQEPEIIKMHSSILFKSASSETIDVPSRDDNNNNAQKHKELTPLEVEVEEAIARITGKPSCLIDAKDHVDTKEDIKRVRESDETFENSSTLLSNKYVKEAVSSSKETETPKQQLDDSIDSVGNENANKNVDVNPLDGIINDKDENRTYERPLSMDSNDSVVTVIYNDVNSEDSEENFLNDVQNKLLDQISGKNDSTEGTLNRFNIDQLRKELEEAGLFYNTDNKMHVRHENSRETVDNDQLLDYLDGFELSTPNHLDSPIVSSTNLPDIKEEEVDKKFVGGITGKIQSETLLASSECNARDGTADTNTKTSTGQADIEKIKSTLRECEDIAKEINMGFEAALPENNKNQEVEEVEGLSPQLFCGTNDKQKLPEAKISDDVELIKPTNSETLIEINDKADAFEQTDNDSATEQKAPKDTQRLDNMIVEVEASSGNKSQIPKSRLLHTGELHDTVVVPLPLRIENELNSGIAKKTPLTNSTVPPSTIDMVSRGLDFDAKGLLHTGELHDSLVVPIPIDSEELYVKYHDNSQAKLEDSAIKPEGNVAIQVALEETKLLHTGELHDTVMTPLVELTVEDAATVEGRGVEAEGSRDSPRRQVDSECQTNGDGAVAVQLNEAPGQVFVIIRGWSDMRDITFSGDMDSQFVIIQTITNELKKDLIISFNM</sequence>
<dbReference type="Proteomes" id="UP001159042">
    <property type="component" value="Unassembled WGS sequence"/>
</dbReference>
<comment type="subcellular location">
    <subcellularLocation>
        <location evidence="1">Cytoplasm</location>
    </subcellularLocation>
</comment>
<proteinExistence type="predicted"/>
<dbReference type="PANTHER" id="PTHR22706">
    <property type="entry name" value="ASSEMBLY FACTOR FOR SPINDLE MICROTUBULES"/>
    <property type="match status" value="1"/>
</dbReference>
<dbReference type="EMBL" id="JANEYG010000003">
    <property type="protein sequence ID" value="KAJ8924055.1"/>
    <property type="molecule type" value="Genomic_DNA"/>
</dbReference>
<reference evidence="6 7" key="1">
    <citation type="journal article" date="2023" name="Insect Mol. Biol.">
        <title>Genome sequencing provides insights into the evolution of gene families encoding plant cell wall-degrading enzymes in longhorned beetles.</title>
        <authorList>
            <person name="Shin N.R."/>
            <person name="Okamura Y."/>
            <person name="Kirsch R."/>
            <person name="Pauchet Y."/>
        </authorList>
    </citation>
    <scope>NUCLEOTIDE SEQUENCE [LARGE SCALE GENOMIC DNA]</scope>
    <source>
        <strain evidence="6">EAD_L_NR</strain>
    </source>
</reference>
<feature type="region of interest" description="Disordered" evidence="5">
    <location>
        <begin position="1"/>
        <end position="22"/>
    </location>
</feature>
<feature type="compositionally biased region" description="Basic and acidic residues" evidence="5">
    <location>
        <begin position="1098"/>
        <end position="1114"/>
    </location>
</feature>
<dbReference type="SMART" id="SM00015">
    <property type="entry name" value="IQ"/>
    <property type="match status" value="8"/>
</dbReference>
<dbReference type="InterPro" id="IPR051185">
    <property type="entry name" value="ASPM"/>
</dbReference>
<dbReference type="CDD" id="cd23767">
    <property type="entry name" value="IQCD"/>
    <property type="match status" value="6"/>
</dbReference>
<keyword evidence="3" id="KW-0677">Repeat</keyword>
<evidence type="ECO:0000256" key="5">
    <source>
        <dbReference type="SAM" id="MobiDB-lite"/>
    </source>
</evidence>
<dbReference type="InterPro" id="IPR027417">
    <property type="entry name" value="P-loop_NTPase"/>
</dbReference>
<dbReference type="GO" id="GO:0007051">
    <property type="term" value="P:spindle organization"/>
    <property type="evidence" value="ECO:0007669"/>
    <property type="project" value="TreeGrafter"/>
</dbReference>
<dbReference type="PROSITE" id="PS50096">
    <property type="entry name" value="IQ"/>
    <property type="match status" value="8"/>
</dbReference>
<name>A0AAV8WBM4_9CUCU</name>
<evidence type="ECO:0000313" key="7">
    <source>
        <dbReference type="Proteomes" id="UP001159042"/>
    </source>
</evidence>
<dbReference type="GO" id="GO:0051295">
    <property type="term" value="P:establishment of meiotic spindle localization"/>
    <property type="evidence" value="ECO:0007669"/>
    <property type="project" value="TreeGrafter"/>
</dbReference>
<feature type="region of interest" description="Disordered" evidence="5">
    <location>
        <begin position="639"/>
        <end position="658"/>
    </location>
</feature>
<dbReference type="PANTHER" id="PTHR22706:SF1">
    <property type="entry name" value="ASSEMBLY FACTOR FOR SPINDLE MICROTUBULES"/>
    <property type="match status" value="1"/>
</dbReference>
<feature type="region of interest" description="Disordered" evidence="5">
    <location>
        <begin position="1097"/>
        <end position="1117"/>
    </location>
</feature>